<reference evidence="2 3" key="1">
    <citation type="journal article" date="2016" name="Nat. Commun.">
        <title>Thousands of microbial genomes shed light on interconnected biogeochemical processes in an aquifer system.</title>
        <authorList>
            <person name="Anantharaman K."/>
            <person name="Brown C.T."/>
            <person name="Hug L.A."/>
            <person name="Sharon I."/>
            <person name="Castelle C.J."/>
            <person name="Probst A.J."/>
            <person name="Thomas B.C."/>
            <person name="Singh A."/>
            <person name="Wilkins M.J."/>
            <person name="Karaoz U."/>
            <person name="Brodie E.L."/>
            <person name="Williams K.H."/>
            <person name="Hubbard S.S."/>
            <person name="Banfield J.F."/>
        </authorList>
    </citation>
    <scope>NUCLEOTIDE SEQUENCE [LARGE SCALE GENOMIC DNA]</scope>
</reference>
<evidence type="ECO:0000313" key="2">
    <source>
        <dbReference type="EMBL" id="OGF23281.1"/>
    </source>
</evidence>
<organism evidence="2 3">
    <name type="scientific">Candidatus Falkowbacteria bacterium RBG_13_39_14</name>
    <dbReference type="NCBI Taxonomy" id="1797985"/>
    <lineage>
        <taxon>Bacteria</taxon>
        <taxon>Candidatus Falkowiibacteriota</taxon>
    </lineage>
</organism>
<accession>A0A1F5SAJ0</accession>
<evidence type="ECO:0000256" key="1">
    <source>
        <dbReference type="SAM" id="MobiDB-lite"/>
    </source>
</evidence>
<evidence type="ECO:0000313" key="3">
    <source>
        <dbReference type="Proteomes" id="UP000178323"/>
    </source>
</evidence>
<sequence length="182" mass="21026">MPEEKIKKIEAGSEIKTAVETKPELPQAPENLEQDSENLEQLREREAAKVEIGKIEIGAVGESADSNSAEIESAKEDEKLKEEVRIFFRQIILNSNEPERQEIEEALRRIAAENEIKFDEIIDESYKLRDDIVKMIKAKRFDEEIIRKIEKWLFLIFPKGKMFCTQAALNLANEVKEHWGLG</sequence>
<dbReference type="STRING" id="1797985.A2Y83_00175"/>
<gene>
    <name evidence="2" type="ORF">A2Y83_00175</name>
</gene>
<name>A0A1F5SAJ0_9BACT</name>
<proteinExistence type="predicted"/>
<protein>
    <submittedName>
        <fullName evidence="2">Uncharacterized protein</fullName>
    </submittedName>
</protein>
<comment type="caution">
    <text evidence="2">The sequence shown here is derived from an EMBL/GenBank/DDBJ whole genome shotgun (WGS) entry which is preliminary data.</text>
</comment>
<feature type="compositionally biased region" description="Basic and acidic residues" evidence="1">
    <location>
        <begin position="1"/>
        <end position="23"/>
    </location>
</feature>
<dbReference type="Proteomes" id="UP000178323">
    <property type="component" value="Unassembled WGS sequence"/>
</dbReference>
<feature type="region of interest" description="Disordered" evidence="1">
    <location>
        <begin position="1"/>
        <end position="39"/>
    </location>
</feature>
<dbReference type="EMBL" id="MFFS01000004">
    <property type="protein sequence ID" value="OGF23281.1"/>
    <property type="molecule type" value="Genomic_DNA"/>
</dbReference>
<dbReference type="AlphaFoldDB" id="A0A1F5SAJ0"/>